<dbReference type="KEGG" id="omy:110513044"/>
<dbReference type="GO" id="GO:0016607">
    <property type="term" value="C:nuclear speck"/>
    <property type="evidence" value="ECO:0007669"/>
    <property type="project" value="TreeGrafter"/>
</dbReference>
<name>A0A8K9X0X2_ONCMY</name>
<dbReference type="Pfam" id="PF00011">
    <property type="entry name" value="HSP20"/>
    <property type="match status" value="1"/>
</dbReference>
<dbReference type="SUPFAM" id="SSF49764">
    <property type="entry name" value="HSP20-like chaperones"/>
    <property type="match status" value="1"/>
</dbReference>
<keyword evidence="5" id="KW-1185">Reference proteome</keyword>
<dbReference type="GO" id="GO:0005737">
    <property type="term" value="C:cytoplasm"/>
    <property type="evidence" value="ECO:0007669"/>
    <property type="project" value="TreeGrafter"/>
</dbReference>
<dbReference type="Proteomes" id="UP000694395">
    <property type="component" value="Chromosome 6"/>
</dbReference>
<evidence type="ECO:0000256" key="2">
    <source>
        <dbReference type="RuleBase" id="RU003616"/>
    </source>
</evidence>
<dbReference type="InterPro" id="IPR001436">
    <property type="entry name" value="Alpha-crystallin/sHSP_animal"/>
</dbReference>
<comment type="similarity">
    <text evidence="1 2">Belongs to the small heat shock protein (HSP20) family.</text>
</comment>
<reference evidence="4" key="3">
    <citation type="submission" date="2025-09" db="UniProtKB">
        <authorList>
            <consortium name="Ensembl"/>
        </authorList>
    </citation>
    <scope>IDENTIFICATION</scope>
</reference>
<dbReference type="InterPro" id="IPR008978">
    <property type="entry name" value="HSP20-like_chaperone"/>
</dbReference>
<protein>
    <submittedName>
        <fullName evidence="4">Heat shock protein, alpha-crystallin-related, b3</fullName>
    </submittedName>
</protein>
<dbReference type="RefSeq" id="XP_036835116.1">
    <property type="nucleotide sequence ID" value="XM_036979221.1"/>
</dbReference>
<feature type="domain" description="SHSP" evidence="3">
    <location>
        <begin position="123"/>
        <end position="230"/>
    </location>
</feature>
<dbReference type="PANTHER" id="PTHR47097">
    <property type="entry name" value="HEAT SHOCK PROTEIN BETA-3"/>
    <property type="match status" value="1"/>
</dbReference>
<evidence type="ECO:0000259" key="3">
    <source>
        <dbReference type="PROSITE" id="PS01031"/>
    </source>
</evidence>
<gene>
    <name evidence="4" type="primary">hspb3</name>
</gene>
<dbReference type="PROSITE" id="PS01031">
    <property type="entry name" value="SHSP"/>
    <property type="match status" value="1"/>
</dbReference>
<dbReference type="CTD" id="8988"/>
<dbReference type="InterPro" id="IPR033894">
    <property type="entry name" value="HSPB3"/>
</dbReference>
<dbReference type="Gene3D" id="2.60.40.790">
    <property type="match status" value="1"/>
</dbReference>
<organism evidence="4 5">
    <name type="scientific">Oncorhynchus mykiss</name>
    <name type="common">Rainbow trout</name>
    <name type="synonym">Salmo gairdneri</name>
    <dbReference type="NCBI Taxonomy" id="8022"/>
    <lineage>
        <taxon>Eukaryota</taxon>
        <taxon>Metazoa</taxon>
        <taxon>Chordata</taxon>
        <taxon>Craniata</taxon>
        <taxon>Vertebrata</taxon>
        <taxon>Euteleostomi</taxon>
        <taxon>Actinopterygii</taxon>
        <taxon>Neopterygii</taxon>
        <taxon>Teleostei</taxon>
        <taxon>Protacanthopterygii</taxon>
        <taxon>Salmoniformes</taxon>
        <taxon>Salmonidae</taxon>
        <taxon>Salmoninae</taxon>
        <taxon>Oncorhynchus</taxon>
    </lineage>
</organism>
<dbReference type="InterPro" id="IPR002068">
    <property type="entry name" value="A-crystallin/Hsp20_dom"/>
</dbReference>
<evidence type="ECO:0000313" key="4">
    <source>
        <dbReference type="Ensembl" id="ENSOMYP00000126522.1"/>
    </source>
</evidence>
<proteinExistence type="inferred from homology"/>
<reference evidence="4" key="2">
    <citation type="submission" date="2025-08" db="UniProtKB">
        <authorList>
            <consortium name="Ensembl"/>
        </authorList>
    </citation>
    <scope>IDENTIFICATION</scope>
</reference>
<dbReference type="OrthoDB" id="1431247at2759"/>
<accession>A0A8K9X0X2</accession>
<dbReference type="PANTHER" id="PTHR47097:SF1">
    <property type="entry name" value="HEAT SHOCK PROTEIN BETA-3"/>
    <property type="match status" value="1"/>
</dbReference>
<dbReference type="GeneTree" id="ENSGT00940000161247"/>
<dbReference type="PRINTS" id="PR00299">
    <property type="entry name" value="ACRYSTALLIN"/>
</dbReference>
<evidence type="ECO:0000313" key="5">
    <source>
        <dbReference type="Proteomes" id="UP000694395"/>
    </source>
</evidence>
<sequence>MAIKEKTATQEAFWDMDWEEGRTMEGLSITHWVNSPVRHQALFQGRDLDDCVEDHDLFALPGPAFPDPGVVRPDPGVVRPDPGVVRPDPGVVRPDPGVVRPDPWVVRPDPGVVRPDPGVVKLEGVCDDTTTTQPQRTQPVYQVLLDVSQFRPEDIMIQVFEGWLLIKAQHGARMDEHGFVTRSFTRQYPLPEKLQQAGGLRALLCHDGILVVESKQRTPVRIQHTEEDPY</sequence>
<dbReference type="AlphaFoldDB" id="A0A8K9X0X2"/>
<dbReference type="GeneID" id="110513044"/>
<reference evidence="4" key="1">
    <citation type="submission" date="2020-07" db="EMBL/GenBank/DDBJ databases">
        <title>A long reads based de novo assembly of the rainbow trout Arlee double haploid line genome.</title>
        <authorList>
            <person name="Gao G."/>
            <person name="Palti Y."/>
        </authorList>
    </citation>
    <scope>NUCLEOTIDE SEQUENCE [LARGE SCALE GENOMIC DNA]</scope>
</reference>
<dbReference type="Ensembl" id="ENSOMYT00000163050.1">
    <property type="protein sequence ID" value="ENSOMYP00000126522.1"/>
    <property type="gene ID" value="ENSOMYG00000057612.1"/>
</dbReference>
<evidence type="ECO:0000256" key="1">
    <source>
        <dbReference type="PROSITE-ProRule" id="PRU00285"/>
    </source>
</evidence>